<keyword evidence="4" id="KW-1185">Reference proteome</keyword>
<comment type="subcellular location">
    <subcellularLocation>
        <location evidence="2">Cytoplasm</location>
    </subcellularLocation>
</comment>
<evidence type="ECO:0000313" key="3">
    <source>
        <dbReference type="EMBL" id="MCZ0703909.1"/>
    </source>
</evidence>
<gene>
    <name evidence="2" type="primary">spxH</name>
    <name evidence="3" type="ORF">OWO01_11875</name>
</gene>
<dbReference type="InterPro" id="IPR036249">
    <property type="entry name" value="Thioredoxin-like_sf"/>
</dbReference>
<proteinExistence type="inferred from homology"/>
<dbReference type="HAMAP" id="MF_02245">
    <property type="entry name" value="Adapter_SpxH"/>
    <property type="match status" value="1"/>
</dbReference>
<dbReference type="CDD" id="cd03025">
    <property type="entry name" value="DsbA_FrnE_like"/>
    <property type="match status" value="1"/>
</dbReference>
<sequence length="291" mass="33607">MPQETQTKAQYGYFDLLKKPLEIYLFIDPLCPECWALDPIIKKLTLEYGRFFTIRPILSGQLSALNQTSLGKPRELKEIWEQTSNRTGMCCDGDIWLEDPIIYPVNVSLAIKAAELQGIKAGRRYLRKIQEHAFLTKTDISKENNLLFCAEEAMLDIDEFKADLHSNSAKKALQCDVKLSKEMDIERTPAIVFFNESAEDEGLKLTGLYDYDIYVKVLKQMLEKDVTPAKKPKLEEFISYFQFIGSKEIAVIYDWSPEKACKEMKKLQLKQIVTAIPVKNGFFWRYNTSNK</sequence>
<dbReference type="Pfam" id="PF13743">
    <property type="entry name" value="Thioredoxin_5"/>
    <property type="match status" value="1"/>
</dbReference>
<dbReference type="EMBL" id="JAPRAT010000024">
    <property type="protein sequence ID" value="MCZ0703909.1"/>
    <property type="molecule type" value="Genomic_DNA"/>
</dbReference>
<evidence type="ECO:0000256" key="1">
    <source>
        <dbReference type="ARBA" id="ARBA00022490"/>
    </source>
</evidence>
<accession>A0A9J6REM6</accession>
<dbReference type="Gene3D" id="1.10.472.60">
    <property type="entry name" value="putative protein disulfide isomerase domain"/>
    <property type="match status" value="1"/>
</dbReference>
<dbReference type="SUPFAM" id="SSF52833">
    <property type="entry name" value="Thioredoxin-like"/>
    <property type="match status" value="1"/>
</dbReference>
<comment type="similarity">
    <text evidence="2">Belongs to the SpxH family.</text>
</comment>
<dbReference type="PANTHER" id="PTHR13887:SF47">
    <property type="entry name" value="CLPXP ADAPTER PROTEIN SPXH"/>
    <property type="match status" value="1"/>
</dbReference>
<comment type="function">
    <text evidence="2">Adapter protein required for efficient degradation of Spx by ClpXP under non-stress conditions. Interaction with Spx stabilizes Spx and exposes the C-terminus of Spx for recognition and proteolysis by ClpXP.</text>
</comment>
<comment type="subunit">
    <text evidence="2">Interacts with Spx.</text>
</comment>
<dbReference type="PANTHER" id="PTHR13887">
    <property type="entry name" value="GLUTATHIONE S-TRANSFERASE KAPPA"/>
    <property type="match status" value="1"/>
</dbReference>
<dbReference type="AlphaFoldDB" id="A0A9J6REM6"/>
<dbReference type="GO" id="GO:0005737">
    <property type="term" value="C:cytoplasm"/>
    <property type="evidence" value="ECO:0007669"/>
    <property type="project" value="UniProtKB-SubCell"/>
</dbReference>
<dbReference type="Proteomes" id="UP001084197">
    <property type="component" value="Unassembled WGS sequence"/>
</dbReference>
<reference evidence="3" key="1">
    <citation type="submission" date="2022-11" db="EMBL/GenBank/DDBJ databases">
        <title>WGS of Natronobacillus azotifigens 24KS-1, an anaerobic diazotrophic haloalkaliphile from soda-rich habitats.</title>
        <authorList>
            <person name="Sorokin D.Y."/>
            <person name="Merkel A.Y."/>
        </authorList>
    </citation>
    <scope>NUCLEOTIDE SEQUENCE</scope>
    <source>
        <strain evidence="3">24KS-1</strain>
    </source>
</reference>
<dbReference type="InterPro" id="IPR046404">
    <property type="entry name" value="Adapter_SpxH"/>
</dbReference>
<keyword evidence="1 2" id="KW-0963">Cytoplasm</keyword>
<comment type="caution">
    <text evidence="3">The sequence shown here is derived from an EMBL/GenBank/DDBJ whole genome shotgun (WGS) entry which is preliminary data.</text>
</comment>
<evidence type="ECO:0000313" key="4">
    <source>
        <dbReference type="Proteomes" id="UP001084197"/>
    </source>
</evidence>
<protein>
    <recommendedName>
        <fullName evidence="2">ClpXP adapter protein SpxH</fullName>
    </recommendedName>
</protein>
<evidence type="ECO:0000256" key="2">
    <source>
        <dbReference type="HAMAP-Rule" id="MF_02245"/>
    </source>
</evidence>
<organism evidence="3 4">
    <name type="scientific">Natronobacillus azotifigens</name>
    <dbReference type="NCBI Taxonomy" id="472978"/>
    <lineage>
        <taxon>Bacteria</taxon>
        <taxon>Bacillati</taxon>
        <taxon>Bacillota</taxon>
        <taxon>Bacilli</taxon>
        <taxon>Bacillales</taxon>
        <taxon>Bacillaceae</taxon>
        <taxon>Natronobacillus</taxon>
    </lineage>
</organism>
<name>A0A9J6REM6_9BACI</name>
<dbReference type="Gene3D" id="3.40.30.10">
    <property type="entry name" value="Glutaredoxin"/>
    <property type="match status" value="1"/>
</dbReference>